<comment type="caution">
    <text evidence="3">The sequence shown here is derived from an EMBL/GenBank/DDBJ whole genome shotgun (WGS) entry which is preliminary data.</text>
</comment>
<keyword evidence="4" id="KW-1185">Reference proteome</keyword>
<dbReference type="GO" id="GO:0016491">
    <property type="term" value="F:oxidoreductase activity"/>
    <property type="evidence" value="ECO:0007669"/>
    <property type="project" value="InterPro"/>
</dbReference>
<dbReference type="SUPFAM" id="SSF50129">
    <property type="entry name" value="GroES-like"/>
    <property type="match status" value="1"/>
</dbReference>
<dbReference type="InterPro" id="IPR020843">
    <property type="entry name" value="ER"/>
</dbReference>
<dbReference type="SUPFAM" id="SSF51735">
    <property type="entry name" value="NAD(P)-binding Rossmann-fold domains"/>
    <property type="match status" value="1"/>
</dbReference>
<dbReference type="RefSeq" id="WP_044886413.1">
    <property type="nucleotide sequence ID" value="NZ_JYFN01000031.1"/>
</dbReference>
<dbReference type="PATRIC" id="fig|1502723.3.peg.3508"/>
<gene>
    <name evidence="3" type="ORF">FF36_03836</name>
</gene>
<sequence length="324" mass="32509">MKAMSFAETGGPEVLHLVDVPQPHAGPGQIRIAVRAAGVNPVDWKIRNGSTLRTIPVPLPHIPGLEAAGVVDEVGAGVEGVSVGDEVFGAAQNASAEYAVLDEWAPKPPQLTWAQAAGLAMAVETAARGLDLLGITAGEESGAGLELGAGQESAAGSESAGTTLLVNGAAGGVGLAAVQLAQARGARVIGTASRDNQEYLRSLGAAATDYGPGLVDRVRSLAPDGVDAALAVSGAGALPDLITLTGSPDRVVSIGDVTAAEHGVRFTTGAEGRAFYSLREAATLAAAGRLTMPVARALPLAELGEAHRISEAGHVRGKLVVVLD</sequence>
<accession>A0A0D8BBZ0</accession>
<dbReference type="AlphaFoldDB" id="A0A0D8BBZ0"/>
<dbReference type="Proteomes" id="UP000032545">
    <property type="component" value="Unassembled WGS sequence"/>
</dbReference>
<dbReference type="EMBL" id="JYFN01000031">
    <property type="protein sequence ID" value="KJE21783.1"/>
    <property type="molecule type" value="Genomic_DNA"/>
</dbReference>
<evidence type="ECO:0000256" key="1">
    <source>
        <dbReference type="ARBA" id="ARBA00022857"/>
    </source>
</evidence>
<dbReference type="Gene3D" id="3.40.50.720">
    <property type="entry name" value="NAD(P)-binding Rossmann-like Domain"/>
    <property type="match status" value="1"/>
</dbReference>
<organism evidence="3 4">
    <name type="scientific">Frankia torreyi</name>
    <dbReference type="NCBI Taxonomy" id="1856"/>
    <lineage>
        <taxon>Bacteria</taxon>
        <taxon>Bacillati</taxon>
        <taxon>Actinomycetota</taxon>
        <taxon>Actinomycetes</taxon>
        <taxon>Frankiales</taxon>
        <taxon>Frankiaceae</taxon>
        <taxon>Frankia</taxon>
    </lineage>
</organism>
<dbReference type="InterPro" id="IPR011032">
    <property type="entry name" value="GroES-like_sf"/>
</dbReference>
<proteinExistence type="predicted"/>
<dbReference type="InterPro" id="IPR051603">
    <property type="entry name" value="Zinc-ADH_QOR/CCCR"/>
</dbReference>
<dbReference type="InterPro" id="IPR036291">
    <property type="entry name" value="NAD(P)-bd_dom_sf"/>
</dbReference>
<dbReference type="SMART" id="SM00829">
    <property type="entry name" value="PKS_ER"/>
    <property type="match status" value="1"/>
</dbReference>
<name>A0A0D8BBZ0_9ACTN</name>
<dbReference type="InterPro" id="IPR013154">
    <property type="entry name" value="ADH-like_N"/>
</dbReference>
<reference evidence="4" key="1">
    <citation type="submission" date="2015-02" db="EMBL/GenBank/DDBJ databases">
        <title>Draft Genome of Frankia sp. CpI1-S.</title>
        <authorList>
            <person name="Oshone R.T."/>
            <person name="Ngom M."/>
            <person name="Ghodhbane-Gtari F."/>
            <person name="Gtari M."/>
            <person name="Morris K."/>
            <person name="Thomas K."/>
            <person name="Sen A."/>
            <person name="Tisa L.S."/>
        </authorList>
    </citation>
    <scope>NUCLEOTIDE SEQUENCE [LARGE SCALE GENOMIC DNA]</scope>
    <source>
        <strain evidence="4">CpI1-S</strain>
    </source>
</reference>
<feature type="domain" description="Enoyl reductase (ER)" evidence="2">
    <location>
        <begin position="10"/>
        <end position="321"/>
    </location>
</feature>
<dbReference type="CDD" id="cd05289">
    <property type="entry name" value="MDR_like_2"/>
    <property type="match status" value="1"/>
</dbReference>
<dbReference type="PANTHER" id="PTHR44154:SF1">
    <property type="entry name" value="QUINONE OXIDOREDUCTASE"/>
    <property type="match status" value="1"/>
</dbReference>
<evidence type="ECO:0000313" key="4">
    <source>
        <dbReference type="Proteomes" id="UP000032545"/>
    </source>
</evidence>
<dbReference type="Pfam" id="PF08240">
    <property type="entry name" value="ADH_N"/>
    <property type="match status" value="1"/>
</dbReference>
<dbReference type="Pfam" id="PF00107">
    <property type="entry name" value="ADH_zinc_N"/>
    <property type="match status" value="1"/>
</dbReference>
<dbReference type="Gene3D" id="3.90.180.10">
    <property type="entry name" value="Medium-chain alcohol dehydrogenases, catalytic domain"/>
    <property type="match status" value="1"/>
</dbReference>
<dbReference type="OrthoDB" id="3727682at2"/>
<reference evidence="3 4" key="2">
    <citation type="journal article" date="2016" name="Genome Announc.">
        <title>Permanent Draft Genome Sequences for Two Variants of Frankia sp. Strain CpI1, the First Frankia Strain Isolated from Root Nodules of Comptonia peregrina.</title>
        <authorList>
            <person name="Oshone R."/>
            <person name="Hurst S.G.IV."/>
            <person name="Abebe-Akele F."/>
            <person name="Simpson S."/>
            <person name="Morris K."/>
            <person name="Thomas W.K."/>
            <person name="Tisa L.S."/>
        </authorList>
    </citation>
    <scope>NUCLEOTIDE SEQUENCE [LARGE SCALE GENOMIC DNA]</scope>
    <source>
        <strain evidence="4">CpI1-S</strain>
    </source>
</reference>
<dbReference type="PANTHER" id="PTHR44154">
    <property type="entry name" value="QUINONE OXIDOREDUCTASE"/>
    <property type="match status" value="1"/>
</dbReference>
<protein>
    <submittedName>
        <fullName evidence="3">Zn-dependent oxidoreductase, NADPH:quinone reductase</fullName>
    </submittedName>
</protein>
<keyword evidence="1" id="KW-0521">NADP</keyword>
<evidence type="ECO:0000259" key="2">
    <source>
        <dbReference type="SMART" id="SM00829"/>
    </source>
</evidence>
<evidence type="ECO:0000313" key="3">
    <source>
        <dbReference type="EMBL" id="KJE21783.1"/>
    </source>
</evidence>
<dbReference type="InterPro" id="IPR013149">
    <property type="entry name" value="ADH-like_C"/>
</dbReference>